<dbReference type="InterPro" id="IPR016035">
    <property type="entry name" value="Acyl_Trfase/lysoPLipase"/>
</dbReference>
<dbReference type="InterPro" id="IPR014030">
    <property type="entry name" value="Ketoacyl_synth_N"/>
</dbReference>
<dbReference type="Pfam" id="PF02801">
    <property type="entry name" value="Ketoacyl-synt_C"/>
    <property type="match status" value="1"/>
</dbReference>
<evidence type="ECO:0000313" key="7">
    <source>
        <dbReference type="EMBL" id="AUX47813.1"/>
    </source>
</evidence>
<dbReference type="InterPro" id="IPR050091">
    <property type="entry name" value="PKS_NRPS_Biosynth_Enz"/>
</dbReference>
<feature type="compositionally biased region" description="Basic residues" evidence="5">
    <location>
        <begin position="930"/>
        <end position="972"/>
    </location>
</feature>
<feature type="compositionally biased region" description="Low complexity" evidence="5">
    <location>
        <begin position="742"/>
        <end position="757"/>
    </location>
</feature>
<proteinExistence type="predicted"/>
<protein>
    <recommendedName>
        <fullName evidence="6">Ketosynthase family 3 (KS3) domain-containing protein</fullName>
    </recommendedName>
</protein>
<dbReference type="InterPro" id="IPR020841">
    <property type="entry name" value="PKS_Beta-ketoAc_synthase_dom"/>
</dbReference>
<evidence type="ECO:0000256" key="2">
    <source>
        <dbReference type="ARBA" id="ARBA00022553"/>
    </source>
</evidence>
<feature type="compositionally biased region" description="Low complexity" evidence="5">
    <location>
        <begin position="841"/>
        <end position="852"/>
    </location>
</feature>
<keyword evidence="2" id="KW-0597">Phosphoprotein</keyword>
<evidence type="ECO:0000313" key="8">
    <source>
        <dbReference type="Proteomes" id="UP000238348"/>
    </source>
</evidence>
<feature type="compositionally biased region" description="Low complexity" evidence="5">
    <location>
        <begin position="973"/>
        <end position="984"/>
    </location>
</feature>
<dbReference type="Gene3D" id="3.40.366.10">
    <property type="entry name" value="Malonyl-Coenzyme A Acyl Carrier Protein, domain 2"/>
    <property type="match status" value="1"/>
</dbReference>
<dbReference type="AlphaFoldDB" id="A0A2L0F8F2"/>
<dbReference type="Pfam" id="PF22621">
    <property type="entry name" value="CurL-like_PKS_C"/>
    <property type="match status" value="1"/>
</dbReference>
<dbReference type="GO" id="GO:0004312">
    <property type="term" value="F:fatty acid synthase activity"/>
    <property type="evidence" value="ECO:0007669"/>
    <property type="project" value="TreeGrafter"/>
</dbReference>
<feature type="region of interest" description="Disordered" evidence="5">
    <location>
        <begin position="70"/>
        <end position="91"/>
    </location>
</feature>
<dbReference type="InterPro" id="IPR014031">
    <property type="entry name" value="Ketoacyl_synth_C"/>
</dbReference>
<evidence type="ECO:0000256" key="3">
    <source>
        <dbReference type="ARBA" id="ARBA00022679"/>
    </source>
</evidence>
<dbReference type="SUPFAM" id="SSF53901">
    <property type="entry name" value="Thiolase-like"/>
    <property type="match status" value="1"/>
</dbReference>
<feature type="domain" description="Ketosynthase family 3 (KS3)" evidence="6">
    <location>
        <begin position="36"/>
        <end position="458"/>
    </location>
</feature>
<dbReference type="InterPro" id="IPR014043">
    <property type="entry name" value="Acyl_transferase_dom"/>
</dbReference>
<dbReference type="GO" id="GO:0004315">
    <property type="term" value="F:3-oxoacyl-[acyl-carrier-protein] synthase activity"/>
    <property type="evidence" value="ECO:0007669"/>
    <property type="project" value="InterPro"/>
</dbReference>
<feature type="region of interest" description="Disordered" evidence="5">
    <location>
        <begin position="925"/>
        <end position="1070"/>
    </location>
</feature>
<keyword evidence="3" id="KW-0808">Transferase</keyword>
<organism evidence="7 8">
    <name type="scientific">Sorangium cellulosum</name>
    <name type="common">Polyangium cellulosum</name>
    <dbReference type="NCBI Taxonomy" id="56"/>
    <lineage>
        <taxon>Bacteria</taxon>
        <taxon>Pseudomonadati</taxon>
        <taxon>Myxococcota</taxon>
        <taxon>Polyangia</taxon>
        <taxon>Polyangiales</taxon>
        <taxon>Polyangiaceae</taxon>
        <taxon>Sorangium</taxon>
    </lineage>
</organism>
<dbReference type="Gene3D" id="3.30.70.3290">
    <property type="match status" value="1"/>
</dbReference>
<dbReference type="PROSITE" id="PS52004">
    <property type="entry name" value="KS3_2"/>
    <property type="match status" value="1"/>
</dbReference>
<feature type="compositionally biased region" description="Basic residues" evidence="5">
    <location>
        <begin position="698"/>
        <end position="714"/>
    </location>
</feature>
<dbReference type="Pfam" id="PF00109">
    <property type="entry name" value="ketoacyl-synt"/>
    <property type="match status" value="1"/>
</dbReference>
<dbReference type="SMART" id="SM00827">
    <property type="entry name" value="PKS_AT"/>
    <property type="match status" value="1"/>
</dbReference>
<sequence>MSSSPSEAEYLSRLLRAAAVIKDLESRLAALERKKTEPIAIIGLGCRFPGGADDPERYWQLLEAGVDAVSEAPPERFQRDPSPPGSDQEAPPWGAFLKDVDRFDAHFFGISPREAAKLDPQQRLLLEVAWEALEHAGIAADRLAGTRTGVFVGITTSDYQLLSASAAPEEQDAYVATGNGHCFPPGRLSYFLGLEGPSLAVDTACSSSLVAVHLACQSLRSGESSLALAGGVNVILSRWVTWLLTKLQALSPDGRSRAFDARANGFVRGEGCGLVVLKRLSDALSDGDRILSVIRGSAVNQDGRSSGFTAPSLRAQQAMLRQALESAGVSPADVGYVETHGTGTSLGDPIEVEALAGVLGEPRSDGSVCALGAVKTNLGHLEAAAGIAGLVKAVLALQRGVIPANQHFTTLNPRIDLSGTPFVIPTRNLPWARGDRPRIAGVSAFGLSGTNAHVVLEEAPRPPAAAAAGEERPLVLLPLSARSPQALSDLAQAYLCDLAGAPREGAARLRDIAYTAAVRRSHHEHRAALVARSREELAASLRAFVAGEPRAGVAQGRASQAARTRLVFVFSGQGSQWIGMGRELLGDEPVFRAALEACDALVRQHAGFSLLDELTSAEASARLDRTDVAQLAIFGVQVALSALLASKGVTPDAVIGHSVGEVAAAHVAGVLSLEEAVRLVAIRGRLIERGARARGGRHGVRRAACRGGRPRARGSRGQALRRGDQRPRIRGAVGRGARARGARGAPLAAGRGLPAPGRRVRVPRPLHGAVRERPRRRDRPDRAAARGVAVLQRGHGGAARRRGARRGVLGAERAAAGAVRPRGRGRDRGPAPRVPGGGPAPGAVWQPGAVPRRGGGRGQRRPDAAPGQGRALVPDAVDRGAVRLRLRGRLPAAVPGGWSRRFPADLSLAAPALLALLCARAARRPAVGVHGRRRRRRRAGGRRVAGRRGRRAGRGGGPRRRGGGARRGRRGVARSAARAAPRSAGRGGGGRRAGRRGRGAAPARGGRDPRGLPAARARDGFADGGEPAPRALGAHRPAGAVDARVRLPHRAGDRALRARRPAPRRARSAR</sequence>
<dbReference type="FunFam" id="3.40.47.10:FF:000019">
    <property type="entry name" value="Polyketide synthase type I"/>
    <property type="match status" value="1"/>
</dbReference>
<dbReference type="Pfam" id="PF00698">
    <property type="entry name" value="Acyl_transf_1"/>
    <property type="match status" value="1"/>
</dbReference>
<dbReference type="Proteomes" id="UP000238348">
    <property type="component" value="Chromosome"/>
</dbReference>
<gene>
    <name evidence="7" type="ORF">SOCE26_093370</name>
</gene>
<dbReference type="PROSITE" id="PS00606">
    <property type="entry name" value="KS3_1"/>
    <property type="match status" value="1"/>
</dbReference>
<dbReference type="SUPFAM" id="SSF52151">
    <property type="entry name" value="FabD/lysophospholipase-like"/>
    <property type="match status" value="1"/>
</dbReference>
<dbReference type="CDD" id="cd00833">
    <property type="entry name" value="PKS"/>
    <property type="match status" value="1"/>
</dbReference>
<evidence type="ECO:0000256" key="5">
    <source>
        <dbReference type="SAM" id="MobiDB-lite"/>
    </source>
</evidence>
<feature type="compositionally biased region" description="Low complexity" evidence="5">
    <location>
        <begin position="806"/>
        <end position="820"/>
    </location>
</feature>
<dbReference type="InterPro" id="IPR001227">
    <property type="entry name" value="Ac_transferase_dom_sf"/>
</dbReference>
<reference evidence="7 8" key="1">
    <citation type="submission" date="2015-09" db="EMBL/GenBank/DDBJ databases">
        <title>Sorangium comparison.</title>
        <authorList>
            <person name="Zaburannyi N."/>
            <person name="Bunk B."/>
            <person name="Overmann J."/>
            <person name="Mueller R."/>
        </authorList>
    </citation>
    <scope>NUCLEOTIDE SEQUENCE [LARGE SCALE GENOMIC DNA]</scope>
    <source>
        <strain evidence="7 8">So ce26</strain>
    </source>
</reference>
<dbReference type="Gene3D" id="3.40.47.10">
    <property type="match status" value="1"/>
</dbReference>
<dbReference type="InterPro" id="IPR018201">
    <property type="entry name" value="Ketoacyl_synth_AS"/>
</dbReference>
<accession>A0A2L0F8F2</accession>
<dbReference type="EMBL" id="CP012673">
    <property type="protein sequence ID" value="AUX47813.1"/>
    <property type="molecule type" value="Genomic_DNA"/>
</dbReference>
<name>A0A2L0F8F2_SORCE</name>
<evidence type="ECO:0000259" key="6">
    <source>
        <dbReference type="PROSITE" id="PS52004"/>
    </source>
</evidence>
<evidence type="ECO:0000256" key="4">
    <source>
        <dbReference type="ARBA" id="ARBA00054155"/>
    </source>
</evidence>
<evidence type="ECO:0000256" key="1">
    <source>
        <dbReference type="ARBA" id="ARBA00022450"/>
    </source>
</evidence>
<dbReference type="GO" id="GO:0006633">
    <property type="term" value="P:fatty acid biosynthetic process"/>
    <property type="evidence" value="ECO:0007669"/>
    <property type="project" value="InterPro"/>
</dbReference>
<feature type="compositionally biased region" description="Basic and acidic residues" evidence="5">
    <location>
        <begin position="1005"/>
        <end position="1021"/>
    </location>
</feature>
<dbReference type="PANTHER" id="PTHR43775">
    <property type="entry name" value="FATTY ACID SYNTHASE"/>
    <property type="match status" value="1"/>
</dbReference>
<dbReference type="InterPro" id="IPR016039">
    <property type="entry name" value="Thiolase-like"/>
</dbReference>
<comment type="function">
    <text evidence="4">Involved in production of the polyketide antibiotic thailandamide.</text>
</comment>
<dbReference type="SMART" id="SM00825">
    <property type="entry name" value="PKS_KS"/>
    <property type="match status" value="1"/>
</dbReference>
<feature type="region of interest" description="Disordered" evidence="5">
    <location>
        <begin position="698"/>
        <end position="871"/>
    </location>
</feature>
<dbReference type="PANTHER" id="PTHR43775:SF51">
    <property type="entry name" value="INACTIVE PHENOLPHTHIOCEROL SYNTHESIS POLYKETIDE SYNTHASE TYPE I PKS1-RELATED"/>
    <property type="match status" value="1"/>
</dbReference>
<feature type="compositionally biased region" description="Basic residues" evidence="5">
    <location>
        <begin position="1057"/>
        <end position="1070"/>
    </location>
</feature>
<keyword evidence="1" id="KW-0596">Phosphopantetheine</keyword>